<dbReference type="GO" id="GO:0016787">
    <property type="term" value="F:hydrolase activity"/>
    <property type="evidence" value="ECO:0007669"/>
    <property type="project" value="UniProtKB-KW"/>
</dbReference>
<dbReference type="PANTHER" id="PTHR43798:SF31">
    <property type="entry name" value="AB HYDROLASE SUPERFAMILY PROTEIN YCLE"/>
    <property type="match status" value="1"/>
</dbReference>
<dbReference type="SUPFAM" id="SSF53474">
    <property type="entry name" value="alpha/beta-Hydrolases"/>
    <property type="match status" value="1"/>
</dbReference>
<dbReference type="InterPro" id="IPR050266">
    <property type="entry name" value="AB_hydrolase_sf"/>
</dbReference>
<comment type="caution">
    <text evidence="3">The sequence shown here is derived from an EMBL/GenBank/DDBJ whole genome shotgun (WGS) entry which is preliminary data.</text>
</comment>
<feature type="domain" description="AB hydrolase-1" evidence="2">
    <location>
        <begin position="32"/>
        <end position="289"/>
    </location>
</feature>
<dbReference type="PANTHER" id="PTHR43798">
    <property type="entry name" value="MONOACYLGLYCEROL LIPASE"/>
    <property type="match status" value="1"/>
</dbReference>
<keyword evidence="4" id="KW-1185">Reference proteome</keyword>
<evidence type="ECO:0000313" key="4">
    <source>
        <dbReference type="Proteomes" id="UP001499884"/>
    </source>
</evidence>
<organism evidence="3 4">
    <name type="scientific">Streptomyces tremellae</name>
    <dbReference type="NCBI Taxonomy" id="1124239"/>
    <lineage>
        <taxon>Bacteria</taxon>
        <taxon>Bacillati</taxon>
        <taxon>Actinomycetota</taxon>
        <taxon>Actinomycetes</taxon>
        <taxon>Kitasatosporales</taxon>
        <taxon>Streptomycetaceae</taxon>
        <taxon>Streptomyces</taxon>
    </lineage>
</organism>
<reference evidence="4" key="1">
    <citation type="journal article" date="2019" name="Int. J. Syst. Evol. Microbiol.">
        <title>The Global Catalogue of Microorganisms (GCM) 10K type strain sequencing project: providing services to taxonomists for standard genome sequencing and annotation.</title>
        <authorList>
            <consortium name="The Broad Institute Genomics Platform"/>
            <consortium name="The Broad Institute Genome Sequencing Center for Infectious Disease"/>
            <person name="Wu L."/>
            <person name="Ma J."/>
        </authorList>
    </citation>
    <scope>NUCLEOTIDE SEQUENCE [LARGE SCALE GENOMIC DNA]</scope>
    <source>
        <strain evidence="4">JCM 30846</strain>
    </source>
</reference>
<dbReference type="Gene3D" id="3.40.50.1820">
    <property type="entry name" value="alpha/beta hydrolase"/>
    <property type="match status" value="1"/>
</dbReference>
<evidence type="ECO:0000259" key="2">
    <source>
        <dbReference type="Pfam" id="PF12697"/>
    </source>
</evidence>
<name>A0ABP7ERD3_9ACTN</name>
<dbReference type="Pfam" id="PF12697">
    <property type="entry name" value="Abhydrolase_6"/>
    <property type="match status" value="1"/>
</dbReference>
<evidence type="ECO:0000313" key="3">
    <source>
        <dbReference type="EMBL" id="GAA3722271.1"/>
    </source>
</evidence>
<evidence type="ECO:0000256" key="1">
    <source>
        <dbReference type="ARBA" id="ARBA00022801"/>
    </source>
</evidence>
<dbReference type="Proteomes" id="UP001499884">
    <property type="component" value="Unassembled WGS sequence"/>
</dbReference>
<dbReference type="EMBL" id="BAABEP010000009">
    <property type="protein sequence ID" value="GAA3722271.1"/>
    <property type="molecule type" value="Genomic_DNA"/>
</dbReference>
<dbReference type="InterPro" id="IPR000073">
    <property type="entry name" value="AB_hydrolase_1"/>
</dbReference>
<gene>
    <name evidence="3" type="ORF">GCM10023082_20090</name>
</gene>
<proteinExistence type="predicted"/>
<accession>A0ABP7ERD3</accession>
<protein>
    <submittedName>
        <fullName evidence="3">Alpha/beta fold hydrolase</fullName>
    </submittedName>
</protein>
<dbReference type="InterPro" id="IPR029058">
    <property type="entry name" value="AB_hydrolase_fold"/>
</dbReference>
<sequence>MSFPVTLPDGSAQKVAAQYCAPRTGAVGTVQLLVHGATYNHTYWDFPYENGTYSYVERANRSGYATLAVDELGDGASSRPASTELTFPAISDSIHQVISQVRAGALGRHYASVMAVGHSFGSAQLIEETAEYGDVDAVVLTGSGHATSSIVADAQPTVFYSANHLSRFASLDDGYVTSKPGQRAAILYYPPLADPRVIAADQATEDVVSQTELTTRPADLGALMKKITVPVLLVDGDKDNHYCTPDVDGTAGTDLGCTSTTEFYQHEAGNFTGACFSAMLVRSGHDITLHRTAPQSYTSILAWEEATLPAHATAARCAARGPLPTPGIPLT</sequence>
<keyword evidence="1 3" id="KW-0378">Hydrolase</keyword>